<evidence type="ECO:0000313" key="2">
    <source>
        <dbReference type="Proteomes" id="UP000035904"/>
    </source>
</evidence>
<evidence type="ECO:0000313" key="1">
    <source>
        <dbReference type="EMBL" id="KLV18239.1"/>
    </source>
</evidence>
<organism evidence="1 2">
    <name type="scientific">Bacillus anthracis</name>
    <name type="common">anthrax bacterium</name>
    <dbReference type="NCBI Taxonomy" id="1392"/>
    <lineage>
        <taxon>Bacteria</taxon>
        <taxon>Bacillati</taxon>
        <taxon>Bacillota</taxon>
        <taxon>Bacilli</taxon>
        <taxon>Bacillales</taxon>
        <taxon>Bacillaceae</taxon>
        <taxon>Bacillus</taxon>
        <taxon>Bacillus cereus group</taxon>
    </lineage>
</organism>
<dbReference type="EMBL" id="LDPG01000007">
    <property type="protein sequence ID" value="KLV18239.1"/>
    <property type="molecule type" value="Genomic_DNA"/>
</dbReference>
<dbReference type="PATRIC" id="fig|1392.242.peg.5560"/>
<protein>
    <submittedName>
        <fullName evidence="1">Uncharacterized protein</fullName>
    </submittedName>
</protein>
<name>A0A0J1HX47_BACAN</name>
<reference evidence="1 2" key="1">
    <citation type="submission" date="2015-05" db="EMBL/GenBank/DDBJ databases">
        <title>Whole genome sequence and identification of bacterial endophytes from Costus igneus.</title>
        <authorList>
            <person name="Lee Y.P."/>
            <person name="Gan H.M."/>
            <person name="Eng W."/>
            <person name="Wheatley M.S."/>
            <person name="Caraballo A."/>
            <person name="Polter S."/>
            <person name="Savka M.A."/>
            <person name="Hudson A.O."/>
        </authorList>
    </citation>
    <scope>NUCLEOTIDE SEQUENCE [LARGE SCALE GENOMIC DNA]</scope>
    <source>
        <strain evidence="1 2">RIT375</strain>
    </source>
</reference>
<dbReference type="AlphaFoldDB" id="A0A0J1HX47"/>
<gene>
    <name evidence="1" type="ORF">ABW01_12700</name>
</gene>
<comment type="caution">
    <text evidence="1">The sequence shown here is derived from an EMBL/GenBank/DDBJ whole genome shotgun (WGS) entry which is preliminary data.</text>
</comment>
<accession>A0A0J1HX47</accession>
<sequence>MLNNKLYISPNHELHECKDLLSNLTPTSNYISWQSAIKIFEDRIQGRFFNIIDAMLEDCKGDQSLSKAFSIMALNCLLIETFQQFYKGVRDTRGETEKAFKEFLVNSSYFNGAAGRFGDSFDEKLAQHFYKNVRCGILHQAQTKKKTALTFYTANLVDNFSKRGWVLYDVKLFTEALKMEYEEYLSRLRDEAEHEVRKNFCKKWSCILKDSE</sequence>
<proteinExistence type="predicted"/>
<dbReference type="Proteomes" id="UP000035904">
    <property type="component" value="Unassembled WGS sequence"/>
</dbReference>
<dbReference type="RefSeq" id="WP_047956598.1">
    <property type="nucleotide sequence ID" value="NZ_LDPG01000007.1"/>
</dbReference>